<feature type="domain" description="HEPN" evidence="1">
    <location>
        <begin position="16"/>
        <end position="125"/>
    </location>
</feature>
<gene>
    <name evidence="2" type="ORF">MNBD_BACTEROID06-1609</name>
</gene>
<accession>A0A3B0UED7</accession>
<evidence type="ECO:0000259" key="1">
    <source>
        <dbReference type="PROSITE" id="PS50910"/>
    </source>
</evidence>
<dbReference type="PROSITE" id="PS50910">
    <property type="entry name" value="HEPN"/>
    <property type="match status" value="1"/>
</dbReference>
<protein>
    <recommendedName>
        <fullName evidence="1">HEPN domain-containing protein</fullName>
    </recommendedName>
</protein>
<dbReference type="InterPro" id="IPR007842">
    <property type="entry name" value="HEPN_dom"/>
</dbReference>
<dbReference type="SUPFAM" id="SSF81593">
    <property type="entry name" value="Nucleotidyltransferase substrate binding subunit/domain"/>
    <property type="match status" value="1"/>
</dbReference>
<reference evidence="2" key="1">
    <citation type="submission" date="2018-06" db="EMBL/GenBank/DDBJ databases">
        <authorList>
            <person name="Zhirakovskaya E."/>
        </authorList>
    </citation>
    <scope>NUCLEOTIDE SEQUENCE</scope>
</reference>
<organism evidence="2">
    <name type="scientific">hydrothermal vent metagenome</name>
    <dbReference type="NCBI Taxonomy" id="652676"/>
    <lineage>
        <taxon>unclassified sequences</taxon>
        <taxon>metagenomes</taxon>
        <taxon>ecological metagenomes</taxon>
    </lineage>
</organism>
<dbReference type="AlphaFoldDB" id="A0A3B0UED7"/>
<dbReference type="EMBL" id="UOES01000129">
    <property type="protein sequence ID" value="VAW26693.1"/>
    <property type="molecule type" value="Genomic_DNA"/>
</dbReference>
<proteinExistence type="predicted"/>
<sequence length="133" mass="15956">MDEKIKDSEVIVKHWLDSAEQNFKTLEHMLNSKDYSWALFLGHLVIEKTLKALYVSKLQKHAIFSHDLLRLASKTGIQLTEEQEEWLDEITTFNLNARYDNYKQDFYNRCTKEFTETWIDRIKTLKGWLKNQL</sequence>
<name>A0A3B0UED7_9ZZZZ</name>
<dbReference type="Gene3D" id="1.20.120.330">
    <property type="entry name" value="Nucleotidyltransferases domain 2"/>
    <property type="match status" value="1"/>
</dbReference>
<dbReference type="Pfam" id="PF05168">
    <property type="entry name" value="HEPN"/>
    <property type="match status" value="1"/>
</dbReference>
<dbReference type="SMART" id="SM00748">
    <property type="entry name" value="HEPN"/>
    <property type="match status" value="1"/>
</dbReference>
<evidence type="ECO:0000313" key="2">
    <source>
        <dbReference type="EMBL" id="VAW26693.1"/>
    </source>
</evidence>